<dbReference type="Proteomes" id="UP001281147">
    <property type="component" value="Unassembled WGS sequence"/>
</dbReference>
<evidence type="ECO:0000313" key="1">
    <source>
        <dbReference type="EMBL" id="KAK3707717.1"/>
    </source>
</evidence>
<accession>A0ACC3N1Y9</accession>
<keyword evidence="2" id="KW-1185">Reference proteome</keyword>
<proteinExistence type="predicted"/>
<dbReference type="EMBL" id="JAUTXU010000107">
    <property type="protein sequence ID" value="KAK3707717.1"/>
    <property type="molecule type" value="Genomic_DNA"/>
</dbReference>
<evidence type="ECO:0000313" key="2">
    <source>
        <dbReference type="Proteomes" id="UP001281147"/>
    </source>
</evidence>
<reference evidence="1" key="1">
    <citation type="submission" date="2023-07" db="EMBL/GenBank/DDBJ databases">
        <title>Black Yeasts Isolated from many extreme environments.</title>
        <authorList>
            <person name="Coleine C."/>
            <person name="Stajich J.E."/>
            <person name="Selbmann L."/>
        </authorList>
    </citation>
    <scope>NUCLEOTIDE SEQUENCE</scope>
    <source>
        <strain evidence="1">CCFEE 5714</strain>
    </source>
</reference>
<organism evidence="1 2">
    <name type="scientific">Vermiconidia calcicola</name>
    <dbReference type="NCBI Taxonomy" id="1690605"/>
    <lineage>
        <taxon>Eukaryota</taxon>
        <taxon>Fungi</taxon>
        <taxon>Dikarya</taxon>
        <taxon>Ascomycota</taxon>
        <taxon>Pezizomycotina</taxon>
        <taxon>Dothideomycetes</taxon>
        <taxon>Dothideomycetidae</taxon>
        <taxon>Mycosphaerellales</taxon>
        <taxon>Extremaceae</taxon>
        <taxon>Vermiconidia</taxon>
    </lineage>
</organism>
<comment type="caution">
    <text evidence="1">The sequence shown here is derived from an EMBL/GenBank/DDBJ whole genome shotgun (WGS) entry which is preliminary data.</text>
</comment>
<name>A0ACC3N1Y9_9PEZI</name>
<sequence length="502" mass="56920">MPSSSSTRRTRLQQRVGSPAGTGSSSRDQRERHSTRKETSPSAVEADVLNRIPTASPTGSGRNGHHDLGPFVDALVGLVNLAGLDRANGFEMRSLKREQDERIAELDHLRLELRYFQKGLRRKTRENGNTDEDIQTDIKQLTESSAEANARIQTLDSVKDHQRDSLRNGMQNLYDLEAHFINASSRPDKPILSPLFWQRLRQAKAGAELLSNDEDAATRAGLDAAETRQREQHCNETALLLNIASPVLEAEKLVDRDRLRTSVVEHEDSGEPLVYAEGNTALTPSQRNELFNNYLDSVDSTEECQALVDALITNQSENSDEFMDLHPESSMAGFDRLNLWNSRQARQQLVEAQVKKRDLLNEVVKGGFTSKLREYDFAYAPGDDEPVDSEPYDGRQRAVVRSREQRARIEEWIALQEDLPSMHQEDSPPVEAKQLDPWHVRPIDFQDINRGTNDSFGDSERRLCGALLPKYRLDCADMREDLSIFSEESEHSEYWCCGWELC</sequence>
<protein>
    <submittedName>
        <fullName evidence="1">Uncharacterized protein</fullName>
    </submittedName>
</protein>
<gene>
    <name evidence="1" type="ORF">LTR37_011894</name>
</gene>